<feature type="region of interest" description="Disordered" evidence="1">
    <location>
        <begin position="58"/>
        <end position="96"/>
    </location>
</feature>
<dbReference type="RefSeq" id="WP_343958806.1">
    <property type="nucleotide sequence ID" value="NZ_BAAAMN010000048.1"/>
</dbReference>
<dbReference type="InterPro" id="IPR002711">
    <property type="entry name" value="HNH"/>
</dbReference>
<evidence type="ECO:0000313" key="3">
    <source>
        <dbReference type="EMBL" id="GAA2041904.1"/>
    </source>
</evidence>
<feature type="compositionally biased region" description="Basic and acidic residues" evidence="1">
    <location>
        <begin position="287"/>
        <end position="299"/>
    </location>
</feature>
<feature type="region of interest" description="Disordered" evidence="1">
    <location>
        <begin position="335"/>
        <end position="476"/>
    </location>
</feature>
<feature type="region of interest" description="Disordered" evidence="1">
    <location>
        <begin position="274"/>
        <end position="307"/>
    </location>
</feature>
<name>A0ABP5GCF8_9MICC</name>
<dbReference type="SMART" id="SM00507">
    <property type="entry name" value="HNHc"/>
    <property type="match status" value="1"/>
</dbReference>
<sequence>MDHTPILPNIGIPCPTDLLNPEKLDSASLGEALHAAAFILQYAGKKMANPSTFTEVPTFSQGAGSDWSGYQPQTGDETSHDDTDSAGDSKTPATVVPPERYYDSLPAIGDMLSQVTQSTDVMMANYARYFQAAEHDQVTYFGAPFATSGFTDAKHYLRDTMKLSAATAAKHIDRAAYVTLAPGKNPEEAANLPVFARMAAAFINGRIPAENIDRFINLDQDLTDYAAKTGQTTDYKNAVLQAFEPTLVETAETSTPDEVSRVKKRWVDRIAHAMNADGPSPSQTLRKQPDNAIKTRDNADGSGHISMHATPDLYAQFKNFKLHMLNHHGTTPDIPDGIAALFPTGHPGEPTNETALEDETGADPSTSEVAAVDHNENADNAQPANSAEPTKDANASDTASIDRDEQQTTAANNLSGSTLEATTDSDPGDAPADCEPLSETGTASHDGNPIHQPDMAPLGLTPDSEPPLPNPDAIVAEDEHGNPITAQRVNAIDQMSNGQKLGAMLIGMFNTLLTMDPTEVGIKKSHGSSAQLVLVQDIQTAHHTLGLPELPAAAQRPPGVDGILPPVITAPNPNNPSPPDCHKSSADHDDFEPPPDDDFTSPHDGYVKPVHWTPYQSEVINHGPMHPKDAEILACNAELVGQIWNGPDTVLHQKRTHRLFTPTQRRAILARDRGCQAPGCTVPGIYSEIHHIKAWEHGGTTDEPNATTLCAHHHGAIHIGKWRIVKHHGMTFFQPAPWLDPYQPLLRNVYWNT</sequence>
<feature type="domain" description="HNH nuclease" evidence="2">
    <location>
        <begin position="663"/>
        <end position="715"/>
    </location>
</feature>
<dbReference type="Proteomes" id="UP001501461">
    <property type="component" value="Unassembled WGS sequence"/>
</dbReference>
<feature type="region of interest" description="Disordered" evidence="1">
    <location>
        <begin position="566"/>
        <end position="601"/>
    </location>
</feature>
<feature type="compositionally biased region" description="Acidic residues" evidence="1">
    <location>
        <begin position="589"/>
        <end position="599"/>
    </location>
</feature>
<organism evidence="3 4">
    <name type="scientific">Yaniella flava</name>
    <dbReference type="NCBI Taxonomy" id="287930"/>
    <lineage>
        <taxon>Bacteria</taxon>
        <taxon>Bacillati</taxon>
        <taxon>Actinomycetota</taxon>
        <taxon>Actinomycetes</taxon>
        <taxon>Micrococcales</taxon>
        <taxon>Micrococcaceae</taxon>
        <taxon>Yaniella</taxon>
    </lineage>
</organism>
<evidence type="ECO:0000313" key="4">
    <source>
        <dbReference type="Proteomes" id="UP001501461"/>
    </source>
</evidence>
<evidence type="ECO:0000259" key="2">
    <source>
        <dbReference type="SMART" id="SM00507"/>
    </source>
</evidence>
<feature type="compositionally biased region" description="Polar residues" evidence="1">
    <location>
        <begin position="407"/>
        <end position="425"/>
    </location>
</feature>
<dbReference type="Pfam" id="PF01844">
    <property type="entry name" value="HNH"/>
    <property type="match status" value="1"/>
</dbReference>
<protein>
    <recommendedName>
        <fullName evidence="2">HNH nuclease domain-containing protein</fullName>
    </recommendedName>
</protein>
<comment type="caution">
    <text evidence="3">The sequence shown here is derived from an EMBL/GenBank/DDBJ whole genome shotgun (WGS) entry which is preliminary data.</text>
</comment>
<gene>
    <name evidence="3" type="ORF">GCM10009720_23100</name>
</gene>
<dbReference type="EMBL" id="BAAAMN010000048">
    <property type="protein sequence ID" value="GAA2041904.1"/>
    <property type="molecule type" value="Genomic_DNA"/>
</dbReference>
<keyword evidence="4" id="KW-1185">Reference proteome</keyword>
<accession>A0ABP5GCF8</accession>
<dbReference type="CDD" id="cd00085">
    <property type="entry name" value="HNHc"/>
    <property type="match status" value="1"/>
</dbReference>
<proteinExistence type="predicted"/>
<dbReference type="InterPro" id="IPR003615">
    <property type="entry name" value="HNH_nuc"/>
</dbReference>
<feature type="compositionally biased region" description="Polar residues" evidence="1">
    <location>
        <begin position="58"/>
        <end position="76"/>
    </location>
</feature>
<reference evidence="4" key="1">
    <citation type="journal article" date="2019" name="Int. J. Syst. Evol. Microbiol.">
        <title>The Global Catalogue of Microorganisms (GCM) 10K type strain sequencing project: providing services to taxonomists for standard genome sequencing and annotation.</title>
        <authorList>
            <consortium name="The Broad Institute Genomics Platform"/>
            <consortium name="The Broad Institute Genome Sequencing Center for Infectious Disease"/>
            <person name="Wu L."/>
            <person name="Ma J."/>
        </authorList>
    </citation>
    <scope>NUCLEOTIDE SEQUENCE [LARGE SCALE GENOMIC DNA]</scope>
    <source>
        <strain evidence="4">JCM 13595</strain>
    </source>
</reference>
<evidence type="ECO:0000256" key="1">
    <source>
        <dbReference type="SAM" id="MobiDB-lite"/>
    </source>
</evidence>
<feature type="compositionally biased region" description="Polar residues" evidence="1">
    <location>
        <begin position="378"/>
        <end position="399"/>
    </location>
</feature>